<evidence type="ECO:0000256" key="1">
    <source>
        <dbReference type="SAM" id="SignalP"/>
    </source>
</evidence>
<accession>A0AAD4MZ62</accession>
<feature type="chain" id="PRO_5042122724" evidence="1">
    <location>
        <begin position="19"/>
        <end position="173"/>
    </location>
</feature>
<dbReference type="Proteomes" id="UP001201812">
    <property type="component" value="Unassembled WGS sequence"/>
</dbReference>
<dbReference type="Pfam" id="PF01682">
    <property type="entry name" value="DB"/>
    <property type="match status" value="1"/>
</dbReference>
<sequence>MLFKSVLCFIALAIVAVAENPKTTKFKACCRKNGIKEIKLQKLCDYDRAIEKAKEEAGITNRTPVDNGLFQGLAHGLGSSDNQPLTEPMPDRANRNVSGVMKKVHLILRCMADFKDHSKCCAEKGIPQECVKSCDLSVSTDWYTSPERKICAKVWKKRNVVDTYECYRDNSYN</sequence>
<gene>
    <name evidence="3" type="ORF">DdX_11918</name>
</gene>
<comment type="caution">
    <text evidence="3">The sequence shown here is derived from an EMBL/GenBank/DDBJ whole genome shotgun (WGS) entry which is preliminary data.</text>
</comment>
<reference evidence="3" key="1">
    <citation type="submission" date="2022-01" db="EMBL/GenBank/DDBJ databases">
        <title>Genome Sequence Resource for Two Populations of Ditylenchus destructor, the Migratory Endoparasitic Phytonematode.</title>
        <authorList>
            <person name="Zhang H."/>
            <person name="Lin R."/>
            <person name="Xie B."/>
        </authorList>
    </citation>
    <scope>NUCLEOTIDE SEQUENCE</scope>
    <source>
        <strain evidence="3">BazhouSP</strain>
    </source>
</reference>
<proteinExistence type="predicted"/>
<evidence type="ECO:0000313" key="3">
    <source>
        <dbReference type="EMBL" id="KAI1708240.1"/>
    </source>
</evidence>
<dbReference type="InterPro" id="IPR002602">
    <property type="entry name" value="DB"/>
</dbReference>
<keyword evidence="4" id="KW-1185">Reference proteome</keyword>
<protein>
    <submittedName>
        <fullName evidence="3">DB module domain-containing protein</fullName>
    </submittedName>
</protein>
<keyword evidence="1" id="KW-0732">Signal</keyword>
<dbReference type="AlphaFoldDB" id="A0AAD4MZ62"/>
<evidence type="ECO:0000313" key="4">
    <source>
        <dbReference type="Proteomes" id="UP001201812"/>
    </source>
</evidence>
<evidence type="ECO:0000259" key="2">
    <source>
        <dbReference type="Pfam" id="PF01682"/>
    </source>
</evidence>
<feature type="domain" description="Domain of unknown function DB" evidence="2">
    <location>
        <begin position="102"/>
        <end position="156"/>
    </location>
</feature>
<dbReference type="EMBL" id="JAKKPZ010000036">
    <property type="protein sequence ID" value="KAI1708240.1"/>
    <property type="molecule type" value="Genomic_DNA"/>
</dbReference>
<name>A0AAD4MZ62_9BILA</name>
<organism evidence="3 4">
    <name type="scientific">Ditylenchus destructor</name>
    <dbReference type="NCBI Taxonomy" id="166010"/>
    <lineage>
        <taxon>Eukaryota</taxon>
        <taxon>Metazoa</taxon>
        <taxon>Ecdysozoa</taxon>
        <taxon>Nematoda</taxon>
        <taxon>Chromadorea</taxon>
        <taxon>Rhabditida</taxon>
        <taxon>Tylenchina</taxon>
        <taxon>Tylenchomorpha</taxon>
        <taxon>Sphaerularioidea</taxon>
        <taxon>Anguinidae</taxon>
        <taxon>Anguininae</taxon>
        <taxon>Ditylenchus</taxon>
    </lineage>
</organism>
<feature type="signal peptide" evidence="1">
    <location>
        <begin position="1"/>
        <end position="18"/>
    </location>
</feature>